<sequence length="93" mass="10494">MTTNTASIESLDKLIGTTLTITIKPVEKHYTYRKLTGILTASDTSLNLLLDQTIENINYEGEPSVTERRLGMIAVPYDTIEKVEISSREYEKL</sequence>
<reference evidence="2" key="1">
    <citation type="journal article" date="2016" name="Proc. Natl. Acad. Sci. U.S.A.">
        <title>Comparative genomics of biotechnologically important yeasts.</title>
        <authorList>
            <person name="Riley R."/>
            <person name="Haridas S."/>
            <person name="Wolfe K.H."/>
            <person name="Lopes M.R."/>
            <person name="Hittinger C.T."/>
            <person name="Goeker M."/>
            <person name="Salamov A.A."/>
            <person name="Wisecaver J.H."/>
            <person name="Long T.M."/>
            <person name="Calvey C.H."/>
            <person name="Aerts A.L."/>
            <person name="Barry K.W."/>
            <person name="Choi C."/>
            <person name="Clum A."/>
            <person name="Coughlan A.Y."/>
            <person name="Deshpande S."/>
            <person name="Douglass A.P."/>
            <person name="Hanson S.J."/>
            <person name="Klenk H.-P."/>
            <person name="LaButti K.M."/>
            <person name="Lapidus A."/>
            <person name="Lindquist E.A."/>
            <person name="Lipzen A.M."/>
            <person name="Meier-Kolthoff J.P."/>
            <person name="Ohm R.A."/>
            <person name="Otillar R.P."/>
            <person name="Pangilinan J.L."/>
            <person name="Peng Y."/>
            <person name="Rokas A."/>
            <person name="Rosa C.A."/>
            <person name="Scheuner C."/>
            <person name="Sibirny A.A."/>
            <person name="Slot J.C."/>
            <person name="Stielow J.B."/>
            <person name="Sun H."/>
            <person name="Kurtzman C.P."/>
            <person name="Blackwell M."/>
            <person name="Grigoriev I.V."/>
            <person name="Jeffries T.W."/>
        </authorList>
    </citation>
    <scope>NUCLEOTIDE SEQUENCE [LARGE SCALE GENOMIC DNA]</scope>
    <source>
        <strain evidence="2">NRRL Y-1626</strain>
    </source>
</reference>
<proteinExistence type="predicted"/>
<dbReference type="OrthoDB" id="368909at2759"/>
<gene>
    <name evidence="1" type="ORF">HANVADRAFT_64786</name>
</gene>
<protein>
    <recommendedName>
        <fullName evidence="3">LSM domain-containing protein</fullName>
    </recommendedName>
</protein>
<organism evidence="1 2">
    <name type="scientific">Hanseniaspora valbyensis NRRL Y-1626</name>
    <dbReference type="NCBI Taxonomy" id="766949"/>
    <lineage>
        <taxon>Eukaryota</taxon>
        <taxon>Fungi</taxon>
        <taxon>Dikarya</taxon>
        <taxon>Ascomycota</taxon>
        <taxon>Saccharomycotina</taxon>
        <taxon>Saccharomycetes</taxon>
        <taxon>Saccharomycodales</taxon>
        <taxon>Saccharomycodaceae</taxon>
        <taxon>Hanseniaspora</taxon>
    </lineage>
</organism>
<dbReference type="Proteomes" id="UP000092321">
    <property type="component" value="Unassembled WGS sequence"/>
</dbReference>
<evidence type="ECO:0000313" key="2">
    <source>
        <dbReference type="Proteomes" id="UP000092321"/>
    </source>
</evidence>
<name>A0A1B7TJR3_9ASCO</name>
<evidence type="ECO:0008006" key="3">
    <source>
        <dbReference type="Google" id="ProtNLM"/>
    </source>
</evidence>
<dbReference type="EMBL" id="LXPE01000001">
    <property type="protein sequence ID" value="OBA28992.1"/>
    <property type="molecule type" value="Genomic_DNA"/>
</dbReference>
<dbReference type="SUPFAM" id="SSF50182">
    <property type="entry name" value="Sm-like ribonucleoproteins"/>
    <property type="match status" value="1"/>
</dbReference>
<evidence type="ECO:0000313" key="1">
    <source>
        <dbReference type="EMBL" id="OBA28992.1"/>
    </source>
</evidence>
<accession>A0A1B7TJR3</accession>
<dbReference type="AlphaFoldDB" id="A0A1B7TJR3"/>
<dbReference type="Gene3D" id="2.30.30.100">
    <property type="match status" value="1"/>
</dbReference>
<dbReference type="InterPro" id="IPR010920">
    <property type="entry name" value="LSM_dom_sf"/>
</dbReference>
<comment type="caution">
    <text evidence="1">The sequence shown here is derived from an EMBL/GenBank/DDBJ whole genome shotgun (WGS) entry which is preliminary data.</text>
</comment>
<keyword evidence="2" id="KW-1185">Reference proteome</keyword>